<dbReference type="InParanoid" id="Q2H0Z8"/>
<evidence type="ECO:0000313" key="2">
    <source>
        <dbReference type="Proteomes" id="UP000001056"/>
    </source>
</evidence>
<dbReference type="Proteomes" id="UP000001056">
    <property type="component" value="Unassembled WGS sequence"/>
</dbReference>
<dbReference type="HOGENOM" id="CLU_3421334_0_0_1"/>
<sequence>MLPLADSLGAAVGASRAAVDSGCA</sequence>
<protein>
    <submittedName>
        <fullName evidence="1">Uncharacterized protein</fullName>
    </submittedName>
</protein>
<gene>
    <name evidence="1" type="ORF">CHGG_04548</name>
</gene>
<accession>Q2H0Z8</accession>
<reference evidence="2" key="1">
    <citation type="journal article" date="2015" name="Genome Announc.">
        <title>Draft genome sequence of the cellulolytic fungus Chaetomium globosum.</title>
        <authorList>
            <person name="Cuomo C.A."/>
            <person name="Untereiner W.A."/>
            <person name="Ma L.-J."/>
            <person name="Grabherr M."/>
            <person name="Birren B.W."/>
        </authorList>
    </citation>
    <scope>NUCLEOTIDE SEQUENCE [LARGE SCALE GENOMIC DNA]</scope>
    <source>
        <strain evidence="2">ATCC 6205 / CBS 148.51 / DSM 1962 / NBRC 6347 / NRRL 1970</strain>
    </source>
</reference>
<keyword evidence="2" id="KW-1185">Reference proteome</keyword>
<dbReference type="AlphaFoldDB" id="Q2H0Z8"/>
<organism evidence="1 2">
    <name type="scientific">Chaetomium globosum (strain ATCC 6205 / CBS 148.51 / DSM 1962 / NBRC 6347 / NRRL 1970)</name>
    <name type="common">Soil fungus</name>
    <dbReference type="NCBI Taxonomy" id="306901"/>
    <lineage>
        <taxon>Eukaryota</taxon>
        <taxon>Fungi</taxon>
        <taxon>Dikarya</taxon>
        <taxon>Ascomycota</taxon>
        <taxon>Pezizomycotina</taxon>
        <taxon>Sordariomycetes</taxon>
        <taxon>Sordariomycetidae</taxon>
        <taxon>Sordariales</taxon>
        <taxon>Chaetomiaceae</taxon>
        <taxon>Chaetomium</taxon>
    </lineage>
</organism>
<name>Q2H0Z8_CHAGB</name>
<dbReference type="VEuPathDB" id="FungiDB:CHGG_04548"/>
<proteinExistence type="predicted"/>
<dbReference type="EMBL" id="CH408032">
    <property type="protein sequence ID" value="EAQ87929.1"/>
    <property type="molecule type" value="Genomic_DNA"/>
</dbReference>
<evidence type="ECO:0000313" key="1">
    <source>
        <dbReference type="EMBL" id="EAQ87929.1"/>
    </source>
</evidence>